<dbReference type="CDD" id="cd07824">
    <property type="entry name" value="SRPBCC_6"/>
    <property type="match status" value="1"/>
</dbReference>
<keyword evidence="2" id="KW-1185">Reference proteome</keyword>
<reference evidence="2" key="1">
    <citation type="submission" date="2019-01" db="EMBL/GenBank/DDBJ databases">
        <title>Cytophagaceae bacterium strain CAR-16.</title>
        <authorList>
            <person name="Chen W.-M."/>
        </authorList>
    </citation>
    <scope>NUCLEOTIDE SEQUENCE [LARGE SCALE GENOMIC DNA]</scope>
    <source>
        <strain evidence="2">CHR27</strain>
    </source>
</reference>
<proteinExistence type="predicted"/>
<dbReference type="Proteomes" id="UP000290958">
    <property type="component" value="Unassembled WGS sequence"/>
</dbReference>
<evidence type="ECO:0000313" key="1">
    <source>
        <dbReference type="EMBL" id="RXR30780.1"/>
    </source>
</evidence>
<dbReference type="InterPro" id="IPR023393">
    <property type="entry name" value="START-like_dom_sf"/>
</dbReference>
<dbReference type="EMBL" id="SBKP01000001">
    <property type="protein sequence ID" value="RXR30780.1"/>
    <property type="molecule type" value="Genomic_DNA"/>
</dbReference>
<dbReference type="Gene3D" id="3.30.530.20">
    <property type="match status" value="1"/>
</dbReference>
<dbReference type="RefSeq" id="WP_129402564.1">
    <property type="nucleotide sequence ID" value="NZ_SBKP01000001.1"/>
</dbReference>
<organism evidence="1 2">
    <name type="scientific">Sphingobium fluviale</name>
    <dbReference type="NCBI Taxonomy" id="2506423"/>
    <lineage>
        <taxon>Bacteria</taxon>
        <taxon>Pseudomonadati</taxon>
        <taxon>Pseudomonadota</taxon>
        <taxon>Alphaproteobacteria</taxon>
        <taxon>Sphingomonadales</taxon>
        <taxon>Sphingomonadaceae</taxon>
        <taxon>Sphingobium</taxon>
    </lineage>
</organism>
<accession>A0A4Q1KMW0</accession>
<name>A0A4Q1KMW0_9SPHN</name>
<sequence length="160" mass="18220">MKQRQFQLVSEWRIDAPLDRVWNALCAVEDWPRWWPSVRRVEALAPGDQDGIGAVNRFTWATALPYDLSFDMTVAAMEPMRRIAGRATGELEGTGIWTLGHSNGGAEGRTVARYDWHVDAAKPWMRRFAPLLALVFAWNHDVVMRRGEAGLRRYLGAKPE</sequence>
<dbReference type="Pfam" id="PF10604">
    <property type="entry name" value="Polyketide_cyc2"/>
    <property type="match status" value="1"/>
</dbReference>
<evidence type="ECO:0008006" key="3">
    <source>
        <dbReference type="Google" id="ProtNLM"/>
    </source>
</evidence>
<comment type="caution">
    <text evidence="1">The sequence shown here is derived from an EMBL/GenBank/DDBJ whole genome shotgun (WGS) entry which is preliminary data.</text>
</comment>
<evidence type="ECO:0000313" key="2">
    <source>
        <dbReference type="Proteomes" id="UP000290958"/>
    </source>
</evidence>
<dbReference type="InterPro" id="IPR019587">
    <property type="entry name" value="Polyketide_cyclase/dehydratase"/>
</dbReference>
<protein>
    <recommendedName>
        <fullName evidence="3">Polyketide cyclase</fullName>
    </recommendedName>
</protein>
<dbReference type="AlphaFoldDB" id="A0A4Q1KMW0"/>
<gene>
    <name evidence="1" type="ORF">EQG66_00315</name>
</gene>
<dbReference type="SUPFAM" id="SSF55961">
    <property type="entry name" value="Bet v1-like"/>
    <property type="match status" value="1"/>
</dbReference>
<dbReference type="OrthoDB" id="9800600at2"/>